<dbReference type="Gene3D" id="3.30.450.20">
    <property type="entry name" value="PAS domain"/>
    <property type="match status" value="3"/>
</dbReference>
<dbReference type="AlphaFoldDB" id="A0A7X0PJL8"/>
<dbReference type="InterPro" id="IPR000700">
    <property type="entry name" value="PAS-assoc_C"/>
</dbReference>
<dbReference type="CDD" id="cd01949">
    <property type="entry name" value="GGDEF"/>
    <property type="match status" value="1"/>
</dbReference>
<dbReference type="EC" id="2.7.7.65" evidence="1"/>
<dbReference type="GO" id="GO:0052621">
    <property type="term" value="F:diguanylate cyclase activity"/>
    <property type="evidence" value="ECO:0007669"/>
    <property type="project" value="UniProtKB-EC"/>
</dbReference>
<dbReference type="FunFam" id="3.30.70.270:FF:000001">
    <property type="entry name" value="Diguanylate cyclase domain protein"/>
    <property type="match status" value="1"/>
</dbReference>
<dbReference type="Proteomes" id="UP000575083">
    <property type="component" value="Unassembled WGS sequence"/>
</dbReference>
<evidence type="ECO:0000256" key="2">
    <source>
        <dbReference type="ARBA" id="ARBA00034247"/>
    </source>
</evidence>
<dbReference type="GO" id="GO:1902201">
    <property type="term" value="P:negative regulation of bacterial-type flagellum-dependent cell motility"/>
    <property type="evidence" value="ECO:0007669"/>
    <property type="project" value="TreeGrafter"/>
</dbReference>
<reference evidence="5 6" key="1">
    <citation type="submission" date="2020-08" db="EMBL/GenBank/DDBJ databases">
        <title>Functional genomics of gut bacteria from endangered species of beetles.</title>
        <authorList>
            <person name="Carlos-Shanley C."/>
        </authorList>
    </citation>
    <scope>NUCLEOTIDE SEQUENCE [LARGE SCALE GENOMIC DNA]</scope>
    <source>
        <strain evidence="5 6">S00198</strain>
    </source>
</reference>
<dbReference type="InterPro" id="IPR029787">
    <property type="entry name" value="Nucleotide_cyclase"/>
</dbReference>
<sequence length="757" mass="83169">MFLFVFALAGVALALQLLTARHAIREVEVARLQDVSRYVSENLTRQLKGLNEALTRISRDYRASALAASSSDSSRQLHLLTDVIQAVRGLAVYDANGTAVASDRAIDVGRDFFAKEFFRTVRGRPDPHVLYLSRPSASDDEGVALHLSRAVFDAAGQFTGVVTATLDDEFFAFTLRAALFASDMRATMAHADGEVFVTVPSMGSERMANLSRPGSAFEAHVQSKRQNTVYEGLVPATGRERLVVLASVKPQGLGLDNTVVLAVSRERSEVYAPWYAQVRLYTTLYATVLVLATGLRLFERRRLRRLLAQEEASQAALQLTAARLERALDGAQLGLWELQVDTRQLRIDARGARMLGYGNAEVVRSVEEWTATLHPADRAGNTAAFASHLRGASPAYENEFRVGVGDGGQFVWLFSRGKVTERAEGGAPLRMIGTFMDITERKANEAALADAVLLQKKSGEIARVGGWTRDLATGESQWTDEVYRIHDLEPGSAPDLPRTLDYYTPASRPLIDAAVQRCIQDGTPWDLELQIVSAKGRLLWVRTQGEAIRRDGTIVRLAGAFQDITARKQAALELERLNATLSELSYQDALTGLGNRRLFDDTLQAEWARNARQGSALSLLMVDVDYFKRFNDLHGHQAGDECLKRVAHVLRDALWRSHERAMRYGGEEFAILLPETTLEGARQVAQRLLDAIATARIAHGASVLGPWVTLSIGVACVTPAADGRPTHLTRRADMALYQAKSQGRACFVADETPASVL</sequence>
<dbReference type="Pfam" id="PF00990">
    <property type="entry name" value="GGDEF"/>
    <property type="match status" value="1"/>
</dbReference>
<dbReference type="CDD" id="cd12914">
    <property type="entry name" value="PDC1_DGC_like"/>
    <property type="match status" value="1"/>
</dbReference>
<evidence type="ECO:0000313" key="6">
    <source>
        <dbReference type="Proteomes" id="UP000575083"/>
    </source>
</evidence>
<feature type="domain" description="PAC" evidence="3">
    <location>
        <begin position="396"/>
        <end position="450"/>
    </location>
</feature>
<evidence type="ECO:0000259" key="4">
    <source>
        <dbReference type="PROSITE" id="PS50887"/>
    </source>
</evidence>
<dbReference type="SMART" id="SM00086">
    <property type="entry name" value="PAC"/>
    <property type="match status" value="2"/>
</dbReference>
<dbReference type="SUPFAM" id="SSF55073">
    <property type="entry name" value="Nucleotide cyclase"/>
    <property type="match status" value="1"/>
</dbReference>
<organism evidence="5 6">
    <name type="scientific">Acidovorax soli</name>
    <dbReference type="NCBI Taxonomy" id="592050"/>
    <lineage>
        <taxon>Bacteria</taxon>
        <taxon>Pseudomonadati</taxon>
        <taxon>Pseudomonadota</taxon>
        <taxon>Betaproteobacteria</taxon>
        <taxon>Burkholderiales</taxon>
        <taxon>Comamonadaceae</taxon>
        <taxon>Acidovorax</taxon>
    </lineage>
</organism>
<dbReference type="InterPro" id="IPR043128">
    <property type="entry name" value="Rev_trsase/Diguanyl_cyclase"/>
</dbReference>
<keyword evidence="6" id="KW-1185">Reference proteome</keyword>
<dbReference type="SUPFAM" id="SSF55785">
    <property type="entry name" value="PYP-like sensor domain (PAS domain)"/>
    <property type="match status" value="2"/>
</dbReference>
<dbReference type="InterPro" id="IPR000014">
    <property type="entry name" value="PAS"/>
</dbReference>
<proteinExistence type="predicted"/>
<gene>
    <name evidence="5" type="ORF">HNP48_005884</name>
</gene>
<evidence type="ECO:0000313" key="5">
    <source>
        <dbReference type="EMBL" id="MBB6563165.1"/>
    </source>
</evidence>
<accession>A0A7X0PJL8</accession>
<dbReference type="InterPro" id="IPR001610">
    <property type="entry name" value="PAC"/>
</dbReference>
<protein>
    <recommendedName>
        <fullName evidence="1">diguanylate cyclase</fullName>
        <ecNumber evidence="1">2.7.7.65</ecNumber>
    </recommendedName>
</protein>
<evidence type="ECO:0000259" key="3">
    <source>
        <dbReference type="PROSITE" id="PS50113"/>
    </source>
</evidence>
<dbReference type="InterPro" id="IPR050469">
    <property type="entry name" value="Diguanylate_Cyclase"/>
</dbReference>
<comment type="catalytic activity">
    <reaction evidence="2">
        <text>2 GTP = 3',3'-c-di-GMP + 2 diphosphate</text>
        <dbReference type="Rhea" id="RHEA:24898"/>
        <dbReference type="ChEBI" id="CHEBI:33019"/>
        <dbReference type="ChEBI" id="CHEBI:37565"/>
        <dbReference type="ChEBI" id="CHEBI:58805"/>
        <dbReference type="EC" id="2.7.7.65"/>
    </reaction>
</comment>
<dbReference type="GO" id="GO:0043709">
    <property type="term" value="P:cell adhesion involved in single-species biofilm formation"/>
    <property type="evidence" value="ECO:0007669"/>
    <property type="project" value="TreeGrafter"/>
</dbReference>
<dbReference type="SMART" id="SM00091">
    <property type="entry name" value="PAS"/>
    <property type="match status" value="1"/>
</dbReference>
<comment type="caution">
    <text evidence="5">The sequence shown here is derived from an EMBL/GenBank/DDBJ whole genome shotgun (WGS) entry which is preliminary data.</text>
</comment>
<dbReference type="GO" id="GO:0005886">
    <property type="term" value="C:plasma membrane"/>
    <property type="evidence" value="ECO:0007669"/>
    <property type="project" value="TreeGrafter"/>
</dbReference>
<dbReference type="NCBIfam" id="TIGR00254">
    <property type="entry name" value="GGDEF"/>
    <property type="match status" value="1"/>
</dbReference>
<dbReference type="Gene3D" id="2.10.70.100">
    <property type="match status" value="1"/>
</dbReference>
<evidence type="ECO:0000256" key="1">
    <source>
        <dbReference type="ARBA" id="ARBA00012528"/>
    </source>
</evidence>
<dbReference type="EMBL" id="JACHLK010000017">
    <property type="protein sequence ID" value="MBB6563165.1"/>
    <property type="molecule type" value="Genomic_DNA"/>
</dbReference>
<dbReference type="PROSITE" id="PS50113">
    <property type="entry name" value="PAC"/>
    <property type="match status" value="2"/>
</dbReference>
<dbReference type="PANTHER" id="PTHR45138:SF9">
    <property type="entry name" value="DIGUANYLATE CYCLASE DGCM-RELATED"/>
    <property type="match status" value="1"/>
</dbReference>
<name>A0A7X0PJL8_9BURK</name>
<dbReference type="Pfam" id="PF08447">
    <property type="entry name" value="PAS_3"/>
    <property type="match status" value="2"/>
</dbReference>
<feature type="domain" description="PAC" evidence="3">
    <location>
        <begin position="525"/>
        <end position="576"/>
    </location>
</feature>
<dbReference type="CDD" id="cd00130">
    <property type="entry name" value="PAS"/>
    <property type="match status" value="1"/>
</dbReference>
<dbReference type="RefSeq" id="WP_184863908.1">
    <property type="nucleotide sequence ID" value="NZ_JACHLK010000017.1"/>
</dbReference>
<dbReference type="PANTHER" id="PTHR45138">
    <property type="entry name" value="REGULATORY COMPONENTS OF SENSORY TRANSDUCTION SYSTEM"/>
    <property type="match status" value="1"/>
</dbReference>
<dbReference type="SMART" id="SM00267">
    <property type="entry name" value="GGDEF"/>
    <property type="match status" value="1"/>
</dbReference>
<dbReference type="InterPro" id="IPR000160">
    <property type="entry name" value="GGDEF_dom"/>
</dbReference>
<dbReference type="Gene3D" id="3.30.70.270">
    <property type="match status" value="1"/>
</dbReference>
<feature type="domain" description="GGDEF" evidence="4">
    <location>
        <begin position="615"/>
        <end position="752"/>
    </location>
</feature>
<dbReference type="PROSITE" id="PS50887">
    <property type="entry name" value="GGDEF"/>
    <property type="match status" value="1"/>
</dbReference>
<dbReference type="InterPro" id="IPR035965">
    <property type="entry name" value="PAS-like_dom_sf"/>
</dbReference>
<dbReference type="InterPro" id="IPR013655">
    <property type="entry name" value="PAS_fold_3"/>
</dbReference>